<feature type="compositionally biased region" description="Pro residues" evidence="1">
    <location>
        <begin position="242"/>
        <end position="252"/>
    </location>
</feature>
<evidence type="ECO:0000313" key="3">
    <source>
        <dbReference type="Proteomes" id="UP000002035"/>
    </source>
</evidence>
<feature type="region of interest" description="Disordered" evidence="1">
    <location>
        <begin position="147"/>
        <end position="181"/>
    </location>
</feature>
<feature type="compositionally biased region" description="Basic residues" evidence="1">
    <location>
        <begin position="730"/>
        <end position="739"/>
    </location>
</feature>
<dbReference type="InterPro" id="IPR011993">
    <property type="entry name" value="PH-like_dom_sf"/>
</dbReference>
<dbReference type="EMBL" id="DS995702">
    <property type="protein sequence ID" value="EEQ28958.1"/>
    <property type="molecule type" value="Genomic_DNA"/>
</dbReference>
<feature type="region of interest" description="Disordered" evidence="1">
    <location>
        <begin position="889"/>
        <end position="932"/>
    </location>
</feature>
<dbReference type="PANTHER" id="PTHR38700">
    <property type="entry name" value="YALI0E22418P"/>
    <property type="match status" value="1"/>
</dbReference>
<dbReference type="eggNOG" id="ENOG502S2MX">
    <property type="taxonomic scope" value="Eukaryota"/>
</dbReference>
<feature type="compositionally biased region" description="Gly residues" evidence="1">
    <location>
        <begin position="205"/>
        <end position="224"/>
    </location>
</feature>
<reference evidence="3" key="1">
    <citation type="journal article" date="2012" name="MBio">
        <title>Comparative genome analysis of Trichophyton rubrum and related dermatophytes reveals candidate genes involved in infection.</title>
        <authorList>
            <person name="Martinez D.A."/>
            <person name="Oliver B.G."/>
            <person name="Graeser Y."/>
            <person name="Goldberg J.M."/>
            <person name="Li W."/>
            <person name="Martinez-Rossi N.M."/>
            <person name="Monod M."/>
            <person name="Shelest E."/>
            <person name="Barton R.C."/>
            <person name="Birch E."/>
            <person name="Brakhage A.A."/>
            <person name="Chen Z."/>
            <person name="Gurr S.J."/>
            <person name="Heiman D."/>
            <person name="Heitman J."/>
            <person name="Kosti I."/>
            <person name="Rossi A."/>
            <person name="Saif S."/>
            <person name="Samalova M."/>
            <person name="Saunders C.W."/>
            <person name="Shea T."/>
            <person name="Summerbell R.C."/>
            <person name="Xu J."/>
            <person name="Young S."/>
            <person name="Zeng Q."/>
            <person name="Birren B.W."/>
            <person name="Cuomo C.A."/>
            <person name="White T.C."/>
        </authorList>
    </citation>
    <scope>NUCLEOTIDE SEQUENCE [LARGE SCALE GENOMIC DNA]</scope>
    <source>
        <strain evidence="3">ATCC MYA-4605 / CBS 113480</strain>
    </source>
</reference>
<dbReference type="OrthoDB" id="6235964at2759"/>
<sequence>MGTSMSPCVKSFNFLTANLTNNHIPWYFPHHPSPSIYIHQLLTAAQKLPRAYSLPKSSSSPHCDCLSDGAIAGIVVGSVAGLALLCWILKCTLFSTRKSRLTAFTTTTYKLPYASRRQSQSHTRKETYYVSEPDGRQGIEVEAHQAGITVKRDQDIQKSASEATPVNIQEETGRQEEMASADAYQPLAPQKLSRYRSVRAPQDGLPGGAGGAGGGAAAGGGGGDQSASISRSMSRYRKKPARVPPPPLPLPPDSQQQQHRNSHYDYDYDQDALPSSSSRRVSMPQAAPVVSPLQPSARPSLDRSSTNRHSYANTPQYDRQFFDGRESYETHPSSPSAAAAPYFVVEPGMGPNTFDPRQEEAAAAAAQATKKSRGKLFKEKGGGLLGRFKGEDRSHKEKKKKKQTAEVNTSGAGVDAPVSAVNAGERKVRVTCNESSVSLPVTPSTQAQDLIHAAADCLSEGIVPDAAIIVESFQQLNLERPLRRKEYKRLKPPKPLCFAIKSQQKSAMFLTTENYVHYFCTKHEDVGGAWHNAVQEWRSWYLVNVMGEGTRKKAAPDAEQTIAETPYHDGDEAAYDAPTGKKSRPSSFSAAPLVQHAANKEAVVSTTKQKVRGRSKSISKKKTAAADDPLDEEQPFAASGLLGRTYTQRHKAMLEREKEHAPADDGPFISTGLLSNIRPGAPTSPVSNHFPDHHQPVYPQQQQQPHHYGTNRSNTMTVDPRPATTSSSQHRSKSTRHPPKPLVDLTPTYKEPPQHARKGRGVAPIQGLPLVESATGPELHPNAIVVPPSTTWRKPGRTGTATSDPSYARDTYPSSRHRSNTGGASRQHQHQHQQHQHQHQQHQHQQHQHQHQQHQQGGGPLLDMNAGYPGHVPGSFPFVPTGLVAQAGMSQGASSKGRGVATGDRARSGKPLLDMSNVPVSEIRRERDDESG</sequence>
<dbReference type="GeneID" id="9223100"/>
<proteinExistence type="predicted"/>
<feature type="compositionally biased region" description="Basic residues" evidence="1">
    <location>
        <begin position="609"/>
        <end position="623"/>
    </location>
</feature>
<feature type="region of interest" description="Disordered" evidence="1">
    <location>
        <begin position="552"/>
        <end position="634"/>
    </location>
</feature>
<feature type="compositionally biased region" description="Basic residues" evidence="1">
    <location>
        <begin position="827"/>
        <end position="852"/>
    </location>
</feature>
<feature type="compositionally biased region" description="Polar residues" evidence="1">
    <location>
        <begin position="302"/>
        <end position="316"/>
    </location>
</feature>
<feature type="compositionally biased region" description="Polar residues" evidence="1">
    <location>
        <begin position="157"/>
        <end position="170"/>
    </location>
</feature>
<evidence type="ECO:0000256" key="1">
    <source>
        <dbReference type="SAM" id="MobiDB-lite"/>
    </source>
</evidence>
<feature type="region of interest" description="Disordered" evidence="1">
    <location>
        <begin position="379"/>
        <end position="413"/>
    </location>
</feature>
<dbReference type="Gene3D" id="2.30.29.30">
    <property type="entry name" value="Pleckstrin-homology domain (PH domain)/Phosphotyrosine-binding domain (PTB)"/>
    <property type="match status" value="1"/>
</dbReference>
<feature type="compositionally biased region" description="Basic and acidic residues" evidence="1">
    <location>
        <begin position="653"/>
        <end position="663"/>
    </location>
</feature>
<feature type="region of interest" description="Disordered" evidence="1">
    <location>
        <begin position="199"/>
        <end position="316"/>
    </location>
</feature>
<evidence type="ECO:0000313" key="2">
    <source>
        <dbReference type="EMBL" id="EEQ28958.1"/>
    </source>
</evidence>
<organism evidence="2 3">
    <name type="scientific">Arthroderma otae (strain ATCC MYA-4605 / CBS 113480)</name>
    <name type="common">Microsporum canis</name>
    <dbReference type="NCBI Taxonomy" id="554155"/>
    <lineage>
        <taxon>Eukaryota</taxon>
        <taxon>Fungi</taxon>
        <taxon>Dikarya</taxon>
        <taxon>Ascomycota</taxon>
        <taxon>Pezizomycotina</taxon>
        <taxon>Eurotiomycetes</taxon>
        <taxon>Eurotiomycetidae</taxon>
        <taxon>Onygenales</taxon>
        <taxon>Arthrodermataceae</taxon>
        <taxon>Microsporum</taxon>
    </lineage>
</organism>
<feature type="compositionally biased region" description="Basic and acidic residues" evidence="1">
    <location>
        <begin position="922"/>
        <end position="932"/>
    </location>
</feature>
<dbReference type="Proteomes" id="UP000002035">
    <property type="component" value="Unassembled WGS sequence"/>
</dbReference>
<accession>C5FHX8</accession>
<dbReference type="HOGENOM" id="CLU_012320_1_0_1"/>
<dbReference type="RefSeq" id="XP_002848843.1">
    <property type="nucleotide sequence ID" value="XM_002848797.1"/>
</dbReference>
<feature type="compositionally biased region" description="Polar residues" evidence="1">
    <location>
        <begin position="710"/>
        <end position="729"/>
    </location>
</feature>
<keyword evidence="3" id="KW-1185">Reference proteome</keyword>
<feature type="region of interest" description="Disordered" evidence="1">
    <location>
        <begin position="653"/>
        <end position="869"/>
    </location>
</feature>
<feature type="compositionally biased region" description="Low complexity" evidence="1">
    <location>
        <begin position="696"/>
        <end position="707"/>
    </location>
</feature>
<dbReference type="PANTHER" id="PTHR38700:SF1">
    <property type="entry name" value="PH DOMAIN-CONTAINING PROTEIN"/>
    <property type="match status" value="1"/>
</dbReference>
<dbReference type="AlphaFoldDB" id="C5FHX8"/>
<dbReference type="STRING" id="554155.C5FHX8"/>
<gene>
    <name evidence="2" type="ORF">MCYG_01777</name>
</gene>
<dbReference type="VEuPathDB" id="FungiDB:MCYG_01777"/>
<name>C5FHX8_ARTOC</name>
<protein>
    <submittedName>
        <fullName evidence="2">Uncharacterized protein</fullName>
    </submittedName>
</protein>